<evidence type="ECO:0000256" key="1">
    <source>
        <dbReference type="ARBA" id="ARBA00004651"/>
    </source>
</evidence>
<dbReference type="Pfam" id="PF12704">
    <property type="entry name" value="MacB_PCD"/>
    <property type="match status" value="2"/>
</dbReference>
<evidence type="ECO:0000256" key="2">
    <source>
        <dbReference type="ARBA" id="ARBA00022475"/>
    </source>
</evidence>
<evidence type="ECO:0000256" key="6">
    <source>
        <dbReference type="SAM" id="Phobius"/>
    </source>
</evidence>
<feature type="transmembrane region" description="Helical" evidence="6">
    <location>
        <begin position="343"/>
        <end position="361"/>
    </location>
</feature>
<dbReference type="InterPro" id="IPR025857">
    <property type="entry name" value="MacB_PCD"/>
</dbReference>
<dbReference type="InterPro" id="IPR003838">
    <property type="entry name" value="ABC3_permease_C"/>
</dbReference>
<accession>A0A7K0ER36</accession>
<keyword evidence="5 6" id="KW-0472">Membrane</keyword>
<feature type="transmembrane region" description="Helical" evidence="6">
    <location>
        <begin position="426"/>
        <end position="450"/>
    </location>
</feature>
<protein>
    <submittedName>
        <fullName evidence="9">FtsX-like permease family protein</fullName>
    </submittedName>
</protein>
<comment type="subcellular location">
    <subcellularLocation>
        <location evidence="1">Cell membrane</location>
        <topology evidence="1">Multi-pass membrane protein</topology>
    </subcellularLocation>
</comment>
<dbReference type="PANTHER" id="PTHR30572:SF18">
    <property type="entry name" value="ABC-TYPE MACROLIDE FAMILY EXPORT SYSTEM PERMEASE COMPONENT 2"/>
    <property type="match status" value="1"/>
</dbReference>
<name>A0A7K0ER36_9BACT</name>
<dbReference type="GO" id="GO:0022857">
    <property type="term" value="F:transmembrane transporter activity"/>
    <property type="evidence" value="ECO:0007669"/>
    <property type="project" value="TreeGrafter"/>
</dbReference>
<feature type="transmembrane region" description="Helical" evidence="6">
    <location>
        <begin position="287"/>
        <end position="309"/>
    </location>
</feature>
<feature type="transmembrane region" description="Helical" evidence="6">
    <location>
        <begin position="726"/>
        <end position="745"/>
    </location>
</feature>
<reference evidence="9 10" key="1">
    <citation type="journal article" date="2018" name="Antonie Van Leeuwenhoek">
        <title>Larkinella terrae sp. nov., isolated from soil on Jeju Island, South Korea.</title>
        <authorList>
            <person name="Ten L.N."/>
            <person name="Jeon J."/>
            <person name="Park S.J."/>
            <person name="Park S."/>
            <person name="Lee S.Y."/>
            <person name="Kim M.K."/>
            <person name="Jung H.Y."/>
        </authorList>
    </citation>
    <scope>NUCLEOTIDE SEQUENCE [LARGE SCALE GENOMIC DNA]</scope>
    <source>
        <strain evidence="9 10">KCTC 52001</strain>
    </source>
</reference>
<feature type="domain" description="MacB-like periplasmic core" evidence="8">
    <location>
        <begin position="20"/>
        <end position="244"/>
    </location>
</feature>
<feature type="domain" description="MacB-like periplasmic core" evidence="8">
    <location>
        <begin position="437"/>
        <end position="641"/>
    </location>
</feature>
<feature type="transmembrane region" description="Helical" evidence="6">
    <location>
        <begin position="21"/>
        <end position="42"/>
    </location>
</feature>
<proteinExistence type="predicted"/>
<gene>
    <name evidence="9" type="ORF">GJJ30_23400</name>
</gene>
<keyword evidence="2" id="KW-1003">Cell membrane</keyword>
<keyword evidence="3 6" id="KW-0812">Transmembrane</keyword>
<organism evidence="9 10">
    <name type="scientific">Larkinella terrae</name>
    <dbReference type="NCBI Taxonomy" id="2025311"/>
    <lineage>
        <taxon>Bacteria</taxon>
        <taxon>Pseudomonadati</taxon>
        <taxon>Bacteroidota</taxon>
        <taxon>Cytophagia</taxon>
        <taxon>Cytophagales</taxon>
        <taxon>Spirosomataceae</taxon>
        <taxon>Larkinella</taxon>
    </lineage>
</organism>
<dbReference type="PANTHER" id="PTHR30572">
    <property type="entry name" value="MEMBRANE COMPONENT OF TRANSPORTER-RELATED"/>
    <property type="match status" value="1"/>
</dbReference>
<feature type="domain" description="ABC3 transporter permease C-terminal" evidence="7">
    <location>
        <begin position="677"/>
        <end position="790"/>
    </location>
</feature>
<comment type="caution">
    <text evidence="9">The sequence shown here is derived from an EMBL/GenBank/DDBJ whole genome shotgun (WGS) entry which is preliminary data.</text>
</comment>
<evidence type="ECO:0000256" key="5">
    <source>
        <dbReference type="ARBA" id="ARBA00023136"/>
    </source>
</evidence>
<dbReference type="AlphaFoldDB" id="A0A7K0ER36"/>
<dbReference type="GO" id="GO:0005886">
    <property type="term" value="C:plasma membrane"/>
    <property type="evidence" value="ECO:0007669"/>
    <property type="project" value="UniProtKB-SubCell"/>
</dbReference>
<sequence length="797" mass="88960">MIQNYLKIAFRNLTKNKGYSAINIGGLAVGMAVALLIGLWIYDEFSFDQYHENYDRIAQVMQQQTLNSEVKTSPAVPIPLARELRNSFDADFKHLVLSSWTNRHVLTFGDAKFTRTGNYMSPEAPAVLSLNMRKGTWKGLNEPASILLSESTANALFGKADPLGKMMKIDNKLDVKVTGVYEDLPYNTELRDLRFIAPWELYVASTDWVKTAQDNSEWGNNSFQIFAQISDKADMGAVSAKIKNIKSNKGDKEELKFKPEILLHPMSRWHLYSEWENGVNAGGRIQFVWLFGIIGAFVLLLACINFMNLSTARSEKRAKEVGIRKAIGSARTQLIGQFFSESLLVVAIAFVVSLLLAQLSLPFFNEVADKKMILLWSNPYFWLAGLGFSLLTGLLAGSYPAFYLSSFQPIKTLKGTRFRTGRMAALPRKVLVVLQFTVSVTLIIGTVVVYRQILHAKNRPIGYTREGLVSMHVSTPDIHDHIDAIRNELQKTGTVLELAESQSPTTDVWSNNTGFSWAGKSPGLQADFATIGVSHAFGRTVGWKFIDGRDFSRAFSSDSSGFVLNETAVKFMGLKNPVGETIQWNDRRFKVVGVVKDMLMSSPYEPVKQTIYFIARRAGNFVTIRINPGSSTSAALETIEKVLKKYSPTSPFEYDFVDVEYALKFAAEERIGKLALVITVLAILISCLGLFSLASFMAEQRTKEIGVRKVLGASVANLWGLLSKDFVILVLVSSLLSGPIAYYFLNDWLQKYEYRTDLSWWIFIAAGLGALLITLLTISYQAIKVALMNPVKSLRSE</sequence>
<evidence type="ECO:0000256" key="3">
    <source>
        <dbReference type="ARBA" id="ARBA00022692"/>
    </source>
</evidence>
<dbReference type="EMBL" id="WJXZ01000014">
    <property type="protein sequence ID" value="MRS64264.1"/>
    <property type="molecule type" value="Genomic_DNA"/>
</dbReference>
<dbReference type="InterPro" id="IPR050250">
    <property type="entry name" value="Macrolide_Exporter_MacB"/>
</dbReference>
<keyword evidence="4 6" id="KW-1133">Transmembrane helix</keyword>
<feature type="transmembrane region" description="Helical" evidence="6">
    <location>
        <begin position="760"/>
        <end position="783"/>
    </location>
</feature>
<feature type="transmembrane region" description="Helical" evidence="6">
    <location>
        <begin position="674"/>
        <end position="698"/>
    </location>
</feature>
<feature type="transmembrane region" description="Helical" evidence="6">
    <location>
        <begin position="381"/>
        <end position="405"/>
    </location>
</feature>
<dbReference type="OrthoDB" id="5933722at2"/>
<feature type="domain" description="ABC3 transporter permease C-terminal" evidence="7">
    <location>
        <begin position="293"/>
        <end position="409"/>
    </location>
</feature>
<dbReference type="Pfam" id="PF02687">
    <property type="entry name" value="FtsX"/>
    <property type="match status" value="2"/>
</dbReference>
<evidence type="ECO:0000259" key="8">
    <source>
        <dbReference type="Pfam" id="PF12704"/>
    </source>
</evidence>
<dbReference type="RefSeq" id="WP_154177619.1">
    <property type="nucleotide sequence ID" value="NZ_WJXZ01000014.1"/>
</dbReference>
<dbReference type="Proteomes" id="UP000441754">
    <property type="component" value="Unassembled WGS sequence"/>
</dbReference>
<evidence type="ECO:0000259" key="7">
    <source>
        <dbReference type="Pfam" id="PF02687"/>
    </source>
</evidence>
<evidence type="ECO:0000313" key="10">
    <source>
        <dbReference type="Proteomes" id="UP000441754"/>
    </source>
</evidence>
<evidence type="ECO:0000256" key="4">
    <source>
        <dbReference type="ARBA" id="ARBA00022989"/>
    </source>
</evidence>
<evidence type="ECO:0000313" key="9">
    <source>
        <dbReference type="EMBL" id="MRS64264.1"/>
    </source>
</evidence>
<keyword evidence="10" id="KW-1185">Reference proteome</keyword>